<dbReference type="Pfam" id="PF13180">
    <property type="entry name" value="PDZ_2"/>
    <property type="match status" value="1"/>
</dbReference>
<dbReference type="EMBL" id="DVJJ01000087">
    <property type="protein sequence ID" value="HIS64879.1"/>
    <property type="molecule type" value="Genomic_DNA"/>
</dbReference>
<dbReference type="InterPro" id="IPR009003">
    <property type="entry name" value="Peptidase_S1_PA"/>
</dbReference>
<feature type="region of interest" description="Disordered" evidence="3">
    <location>
        <begin position="100"/>
        <end position="131"/>
    </location>
</feature>
<dbReference type="Proteomes" id="UP000886741">
    <property type="component" value="Unassembled WGS sequence"/>
</dbReference>
<gene>
    <name evidence="6" type="ORF">IAA83_05855</name>
</gene>
<feature type="transmembrane region" description="Helical" evidence="4">
    <location>
        <begin position="41"/>
        <end position="60"/>
    </location>
</feature>
<proteinExistence type="predicted"/>
<comment type="caution">
    <text evidence="6">The sequence shown here is derived from an EMBL/GenBank/DDBJ whole genome shotgun (WGS) entry which is preliminary data.</text>
</comment>
<feature type="region of interest" description="Disordered" evidence="3">
    <location>
        <begin position="1"/>
        <end position="33"/>
    </location>
</feature>
<keyword evidence="4" id="KW-0472">Membrane</keyword>
<organism evidence="6 7">
    <name type="scientific">Candidatus Avoscillospira avistercoris</name>
    <dbReference type="NCBI Taxonomy" id="2840707"/>
    <lineage>
        <taxon>Bacteria</taxon>
        <taxon>Bacillati</taxon>
        <taxon>Bacillota</taxon>
        <taxon>Clostridia</taxon>
        <taxon>Eubacteriales</taxon>
        <taxon>Oscillospiraceae</taxon>
        <taxon>Oscillospiraceae incertae sedis</taxon>
        <taxon>Candidatus Avoscillospira</taxon>
    </lineage>
</organism>
<dbReference type="PROSITE" id="PS50106">
    <property type="entry name" value="PDZ"/>
    <property type="match status" value="1"/>
</dbReference>
<evidence type="ECO:0000256" key="1">
    <source>
        <dbReference type="ARBA" id="ARBA00022670"/>
    </source>
</evidence>
<dbReference type="SMART" id="SM00228">
    <property type="entry name" value="PDZ"/>
    <property type="match status" value="1"/>
</dbReference>
<dbReference type="Gene3D" id="2.40.10.120">
    <property type="match status" value="1"/>
</dbReference>
<dbReference type="InterPro" id="IPR001478">
    <property type="entry name" value="PDZ"/>
</dbReference>
<dbReference type="InterPro" id="IPR001940">
    <property type="entry name" value="Peptidase_S1C"/>
</dbReference>
<protein>
    <submittedName>
        <fullName evidence="6">Trypsin-like peptidase domain-containing protein</fullName>
    </submittedName>
</protein>
<dbReference type="SUPFAM" id="SSF50156">
    <property type="entry name" value="PDZ domain-like"/>
    <property type="match status" value="1"/>
</dbReference>
<dbReference type="Gene3D" id="2.30.42.10">
    <property type="match status" value="1"/>
</dbReference>
<evidence type="ECO:0000313" key="7">
    <source>
        <dbReference type="Proteomes" id="UP000886741"/>
    </source>
</evidence>
<dbReference type="InterPro" id="IPR036034">
    <property type="entry name" value="PDZ_sf"/>
</dbReference>
<dbReference type="PANTHER" id="PTHR43343">
    <property type="entry name" value="PEPTIDASE S12"/>
    <property type="match status" value="1"/>
</dbReference>
<name>A0A9D1F9W6_9FIRM</name>
<dbReference type="InterPro" id="IPR051201">
    <property type="entry name" value="Chloro_Bact_Ser_Proteases"/>
</dbReference>
<keyword evidence="1" id="KW-0645">Protease</keyword>
<dbReference type="PANTHER" id="PTHR43343:SF3">
    <property type="entry name" value="PROTEASE DO-LIKE 8, CHLOROPLASTIC"/>
    <property type="match status" value="1"/>
</dbReference>
<dbReference type="GO" id="GO:0006508">
    <property type="term" value="P:proteolysis"/>
    <property type="evidence" value="ECO:0007669"/>
    <property type="project" value="UniProtKB-KW"/>
</dbReference>
<evidence type="ECO:0000256" key="3">
    <source>
        <dbReference type="SAM" id="MobiDB-lite"/>
    </source>
</evidence>
<accession>A0A9D1F9W6</accession>
<reference evidence="6" key="2">
    <citation type="journal article" date="2021" name="PeerJ">
        <title>Extensive microbial diversity within the chicken gut microbiome revealed by metagenomics and culture.</title>
        <authorList>
            <person name="Gilroy R."/>
            <person name="Ravi A."/>
            <person name="Getino M."/>
            <person name="Pursley I."/>
            <person name="Horton D.L."/>
            <person name="Alikhan N.F."/>
            <person name="Baker D."/>
            <person name="Gharbi K."/>
            <person name="Hall N."/>
            <person name="Watson M."/>
            <person name="Adriaenssens E.M."/>
            <person name="Foster-Nyarko E."/>
            <person name="Jarju S."/>
            <person name="Secka A."/>
            <person name="Antonio M."/>
            <person name="Oren A."/>
            <person name="Chaudhuri R.R."/>
            <person name="La Ragione R."/>
            <person name="Hildebrand F."/>
            <person name="Pallen M.J."/>
        </authorList>
    </citation>
    <scope>NUCLEOTIDE SEQUENCE</scope>
    <source>
        <strain evidence="6">ChiBcec16-1751</strain>
    </source>
</reference>
<feature type="domain" description="PDZ" evidence="5">
    <location>
        <begin position="363"/>
        <end position="421"/>
    </location>
</feature>
<keyword evidence="4" id="KW-0812">Transmembrane</keyword>
<evidence type="ECO:0000256" key="4">
    <source>
        <dbReference type="SAM" id="Phobius"/>
    </source>
</evidence>
<dbReference type="AlphaFoldDB" id="A0A9D1F9W6"/>
<evidence type="ECO:0000259" key="5">
    <source>
        <dbReference type="PROSITE" id="PS50106"/>
    </source>
</evidence>
<dbReference type="SUPFAM" id="SSF50494">
    <property type="entry name" value="Trypsin-like serine proteases"/>
    <property type="match status" value="1"/>
</dbReference>
<feature type="region of interest" description="Disordered" evidence="3">
    <location>
        <begin position="74"/>
        <end position="93"/>
    </location>
</feature>
<evidence type="ECO:0000256" key="2">
    <source>
        <dbReference type="ARBA" id="ARBA00022801"/>
    </source>
</evidence>
<dbReference type="Pfam" id="PF13365">
    <property type="entry name" value="Trypsin_2"/>
    <property type="match status" value="1"/>
</dbReference>
<keyword evidence="4" id="KW-1133">Transmembrane helix</keyword>
<keyword evidence="2" id="KW-0378">Hydrolase</keyword>
<evidence type="ECO:0000313" key="6">
    <source>
        <dbReference type="EMBL" id="HIS64879.1"/>
    </source>
</evidence>
<reference evidence="6" key="1">
    <citation type="submission" date="2020-10" db="EMBL/GenBank/DDBJ databases">
        <authorList>
            <person name="Gilroy R."/>
        </authorList>
    </citation>
    <scope>NUCLEOTIDE SEQUENCE</scope>
    <source>
        <strain evidence="6">ChiBcec16-1751</strain>
    </source>
</reference>
<dbReference type="PRINTS" id="PR00834">
    <property type="entry name" value="PROTEASES2C"/>
</dbReference>
<sequence>MSMLYPYGDQSDPTPEDPYPYEDYYGHGSGRPPRRCRRNRGGWWLLLLLVVVIGGVVAVLSRFSVNLRQTSSGVTLSIQSPSSSSDEETQAAETAGDDLAILQPSGDPTGSGAQLMVTETPGPLPETSADGGQGLSLQAIYRKCIPSVVSIISTQRSGSTTGTGIIMSEDGYIITNDHVVDGAVAIEVLTSMDETYAASLVGSDATSDLAVLKIDAQGLTPAEFGDSNSMEVGDMVVAIGDPLGTELRGTMTDGIISAINRDLTVNGRTMTLLQTNAALNNGNSGGPLINAYGQVIGINTMKMSSYYTSASVEGLGFAIPIATAKPIIDELIEQGYISGRPAIGINTRDLPAAVRVYYGIPEGVYVDKVDPSSDAYAKGLQQGDTITAIEGIAISNSEDLEMVKNQYAAGQTVELTVYRNGKYYAVSIQLMDAAGL</sequence>
<dbReference type="GO" id="GO:0004252">
    <property type="term" value="F:serine-type endopeptidase activity"/>
    <property type="evidence" value="ECO:0007669"/>
    <property type="project" value="InterPro"/>
</dbReference>